<dbReference type="GeneID" id="107787416"/>
<evidence type="ECO:0000313" key="1">
    <source>
        <dbReference type="Proteomes" id="UP000790787"/>
    </source>
</evidence>
<dbReference type="RefSeq" id="XP_016464470.1">
    <property type="nucleotide sequence ID" value="XM_016608984.1"/>
</dbReference>
<dbReference type="PANTHER" id="PTHR31286">
    <property type="entry name" value="GLYCINE-RICH CELL WALL STRUCTURAL PROTEIN 1.8-LIKE"/>
    <property type="match status" value="1"/>
</dbReference>
<dbReference type="OMA" id="QINICEM"/>
<accession>A0A1S3ZJ19</accession>
<protein>
    <submittedName>
        <fullName evidence="2">Uncharacterized protein LOC107787416</fullName>
    </submittedName>
</protein>
<dbReference type="PaxDb" id="4097-A0A1S3ZJ19"/>
<proteinExistence type="predicted"/>
<sequence>MEYQFRIFPWTIGFNPVEETSRAFVWISFLSLPPILFAKKSLMFIASAAGKPIAIDKATQEKSRPSTARVKVELDLLGNLPQHLKVQLVDEKTGKIIEHVPKFVYDNLPRYCTFCKHQGHDEDDCRSIVGNHDVKSQEDAERICTGIEKYRGDARQLLDAKNLQKDASGKGLASIEKSNVVGQGSDATKDKHTSADSGIVTVPVTTALARVSQDLRATNAHVVHGVSTRDKEAKGVEEKTTKVAHQLEKEQGLTNFKHMPDAFDARAELAEKHSRFIATVMHDEMQEMEGVYALDYVTGTGDNKVLEQAKNSPKSSTDQAISGHASEVQINICEMREAGKQTSHGEVKLNEVDVMSAEKNFKHHNQVTKGAEALETGERVKKTCCY</sequence>
<dbReference type="KEGG" id="nta:107787416"/>
<dbReference type="Proteomes" id="UP000790787">
    <property type="component" value="Chromosome 13"/>
</dbReference>
<dbReference type="AlphaFoldDB" id="A0A1S3ZJ19"/>
<organism evidence="1 2">
    <name type="scientific">Nicotiana tabacum</name>
    <name type="common">Common tobacco</name>
    <dbReference type="NCBI Taxonomy" id="4097"/>
    <lineage>
        <taxon>Eukaryota</taxon>
        <taxon>Viridiplantae</taxon>
        <taxon>Streptophyta</taxon>
        <taxon>Embryophyta</taxon>
        <taxon>Tracheophyta</taxon>
        <taxon>Spermatophyta</taxon>
        <taxon>Magnoliopsida</taxon>
        <taxon>eudicotyledons</taxon>
        <taxon>Gunneridae</taxon>
        <taxon>Pentapetalae</taxon>
        <taxon>asterids</taxon>
        <taxon>lamiids</taxon>
        <taxon>Solanales</taxon>
        <taxon>Solanaceae</taxon>
        <taxon>Nicotianoideae</taxon>
        <taxon>Nicotianeae</taxon>
        <taxon>Nicotiana</taxon>
    </lineage>
</organism>
<reference evidence="2" key="2">
    <citation type="submission" date="2025-08" db="UniProtKB">
        <authorList>
            <consortium name="RefSeq"/>
        </authorList>
    </citation>
    <scope>IDENTIFICATION</scope>
    <source>
        <tissue evidence="2">Leaf</tissue>
    </source>
</reference>
<gene>
    <name evidence="2" type="primary">LOC107787416</name>
</gene>
<dbReference type="PANTHER" id="PTHR31286:SF104">
    <property type="entry name" value="PEROXIDASE"/>
    <property type="match status" value="1"/>
</dbReference>
<evidence type="ECO:0000313" key="2">
    <source>
        <dbReference type="RefSeq" id="XP_016464470.1"/>
    </source>
</evidence>
<dbReference type="InterPro" id="IPR040256">
    <property type="entry name" value="At4g02000-like"/>
</dbReference>
<dbReference type="RefSeq" id="XP_016464470.1">
    <property type="nucleotide sequence ID" value="XM_016608984.2"/>
</dbReference>
<name>A0A1S3ZJ19_TOBAC</name>
<reference evidence="1" key="1">
    <citation type="journal article" date="2014" name="Nat. Commun.">
        <title>The tobacco genome sequence and its comparison with those of tomato and potato.</title>
        <authorList>
            <person name="Sierro N."/>
            <person name="Battey J.N."/>
            <person name="Ouadi S."/>
            <person name="Bakaher N."/>
            <person name="Bovet L."/>
            <person name="Willig A."/>
            <person name="Goepfert S."/>
            <person name="Peitsch M.C."/>
            <person name="Ivanov N.V."/>
        </authorList>
    </citation>
    <scope>NUCLEOTIDE SEQUENCE [LARGE SCALE GENOMIC DNA]</scope>
</reference>
<dbReference type="OrthoDB" id="1939300at2759"/>
<keyword evidence="1" id="KW-1185">Reference proteome</keyword>